<dbReference type="AlphaFoldDB" id="A0A1D6KH05"/>
<dbReference type="InParanoid" id="A0A1D6KH05"/>
<accession>A0A1D6KH05</accession>
<gene>
    <name evidence="1" type="ORF">ZEAMMB73_Zm00001d031226</name>
</gene>
<name>A0A1D6KH05_MAIZE</name>
<sequence length="76" mass="8582">MLKFMRHVGSGSCRNLKAVEKIKVAREKYSPVTKGSNVWDVFTRMVVAVICEIMPATHNVRLLKLYTSAIKMPQSS</sequence>
<proteinExistence type="predicted"/>
<evidence type="ECO:0000313" key="1">
    <source>
        <dbReference type="EMBL" id="ONM02355.1"/>
    </source>
</evidence>
<dbReference type="EMBL" id="CM007647">
    <property type="protein sequence ID" value="ONM02355.1"/>
    <property type="molecule type" value="Genomic_DNA"/>
</dbReference>
<protein>
    <submittedName>
        <fullName evidence="1">Uncharacterized protein</fullName>
    </submittedName>
</protein>
<reference evidence="1" key="1">
    <citation type="submission" date="2015-12" db="EMBL/GenBank/DDBJ databases">
        <title>Update maize B73 reference genome by single molecule sequencing technologies.</title>
        <authorList>
            <consortium name="Maize Genome Sequencing Project"/>
            <person name="Ware D."/>
        </authorList>
    </citation>
    <scope>NUCLEOTIDE SEQUENCE [LARGE SCALE GENOMIC DNA]</scope>
    <source>
        <tissue evidence="1">Seedling</tissue>
    </source>
</reference>
<organism evidence="1">
    <name type="scientific">Zea mays</name>
    <name type="common">Maize</name>
    <dbReference type="NCBI Taxonomy" id="4577"/>
    <lineage>
        <taxon>Eukaryota</taxon>
        <taxon>Viridiplantae</taxon>
        <taxon>Streptophyta</taxon>
        <taxon>Embryophyta</taxon>
        <taxon>Tracheophyta</taxon>
        <taxon>Spermatophyta</taxon>
        <taxon>Magnoliopsida</taxon>
        <taxon>Liliopsida</taxon>
        <taxon>Poales</taxon>
        <taxon>Poaceae</taxon>
        <taxon>PACMAD clade</taxon>
        <taxon>Panicoideae</taxon>
        <taxon>Andropogonodae</taxon>
        <taxon>Andropogoneae</taxon>
        <taxon>Tripsacinae</taxon>
        <taxon>Zea</taxon>
    </lineage>
</organism>